<dbReference type="PANTHER" id="PTHR46766">
    <property type="entry name" value="GLUTAMINE-RICH PROTEIN 2"/>
    <property type="match status" value="1"/>
</dbReference>
<dbReference type="FunFam" id="1.20.1260.20:FF:000001">
    <property type="entry name" value="PPE family protein PPE41"/>
    <property type="match status" value="1"/>
</dbReference>
<evidence type="ECO:0000313" key="5">
    <source>
        <dbReference type="Proteomes" id="UP000324701"/>
    </source>
</evidence>
<protein>
    <submittedName>
        <fullName evidence="4">PPE family protein</fullName>
    </submittedName>
</protein>
<feature type="domain" description="PPE family C-terminal" evidence="3">
    <location>
        <begin position="268"/>
        <end position="347"/>
    </location>
</feature>
<comment type="similarity">
    <text evidence="1">Belongs to the mycobacterial PPE family.</text>
</comment>
<organism evidence="4 5">
    <name type="scientific">Mycobacterium simiae</name>
    <name type="common">Mycobacterium habana</name>
    <dbReference type="NCBI Taxonomy" id="1784"/>
    <lineage>
        <taxon>Bacteria</taxon>
        <taxon>Bacillati</taxon>
        <taxon>Actinomycetota</taxon>
        <taxon>Actinomycetes</taxon>
        <taxon>Mycobacteriales</taxon>
        <taxon>Mycobacteriaceae</taxon>
        <taxon>Mycobacterium</taxon>
        <taxon>Mycobacterium simiae complex</taxon>
    </lineage>
</organism>
<dbReference type="InterPro" id="IPR000030">
    <property type="entry name" value="PPE_dom"/>
</dbReference>
<proteinExistence type="inferred from homology"/>
<feature type="domain" description="PPE" evidence="2">
    <location>
        <begin position="2"/>
        <end position="165"/>
    </location>
</feature>
<dbReference type="GO" id="GO:0052572">
    <property type="term" value="P:response to host immune response"/>
    <property type="evidence" value="ECO:0007669"/>
    <property type="project" value="TreeGrafter"/>
</dbReference>
<dbReference type="PANTHER" id="PTHR46766:SF1">
    <property type="entry name" value="GLUTAMINE-RICH PROTEIN 2"/>
    <property type="match status" value="1"/>
</dbReference>
<dbReference type="EMBL" id="VTZN01000113">
    <property type="protein sequence ID" value="KAA1249069.1"/>
    <property type="molecule type" value="Genomic_DNA"/>
</dbReference>
<keyword evidence="5" id="KW-1185">Reference proteome</keyword>
<evidence type="ECO:0000259" key="2">
    <source>
        <dbReference type="Pfam" id="PF00823"/>
    </source>
</evidence>
<dbReference type="AlphaFoldDB" id="A0A5B1BQ05"/>
<name>A0A5B1BQ05_MYCSI</name>
<dbReference type="Pfam" id="PF00823">
    <property type="entry name" value="PPE"/>
    <property type="match status" value="1"/>
</dbReference>
<dbReference type="SUPFAM" id="SSF140459">
    <property type="entry name" value="PE/PPE dimer-like"/>
    <property type="match status" value="1"/>
</dbReference>
<gene>
    <name evidence="4" type="ORF">F0Q45_17245</name>
</gene>
<dbReference type="OrthoDB" id="4764793at2"/>
<dbReference type="Gene3D" id="1.20.1260.20">
    <property type="entry name" value="PPE superfamily"/>
    <property type="match status" value="1"/>
</dbReference>
<dbReference type="InterPro" id="IPR022171">
    <property type="entry name" value="PPE_C"/>
</dbReference>
<dbReference type="Pfam" id="PF12484">
    <property type="entry name" value="PPE-SVP"/>
    <property type="match status" value="1"/>
</dbReference>
<sequence>MDFGTLPPEINSSRMYAGPGSGPLTAAARAWDALATELGGAASGYSSIITELTGLRWLGPASATMLAAVTPYVAWLSETAARAEQAGMQARAAAAAYETTFAMTVPPPVIAANRILLAALIATNFFGQNTPLIAATEAEYVEFWAQDATAMNAYASSSATASALTPFVPPPNTTDPAGPANQATSVAKAAAQQGLSLLKKPSFPILPTADWNALVNTWGLTYFLAGIFQLGTLFAQQLIPESVAATTQAAGAIPLAPPFVPGVTRPVSAALGQADKVGLVSVPPIWATPPDAVNTTATEISRTVGSTDHAAAPGSRALLPNAPMENERRTAFARRRYGIRPTVMLRPPAAG</sequence>
<dbReference type="Proteomes" id="UP000324701">
    <property type="component" value="Unassembled WGS sequence"/>
</dbReference>
<comment type="caution">
    <text evidence="4">The sequence shown here is derived from an EMBL/GenBank/DDBJ whole genome shotgun (WGS) entry which is preliminary data.</text>
</comment>
<evidence type="ECO:0000313" key="4">
    <source>
        <dbReference type="EMBL" id="KAA1249069.1"/>
    </source>
</evidence>
<reference evidence="4 5" key="1">
    <citation type="submission" date="2019-09" db="EMBL/GenBank/DDBJ databases">
        <title>Report of infection by Mycobacterium simiae a patient suffering from pulmonary tuberculosis.</title>
        <authorList>
            <person name="Mohanty P.S."/>
            <person name="Bansal A.K."/>
            <person name="Singh H."/>
            <person name="Sharma S."/>
            <person name="Patil S.A."/>
            <person name="Upadhaya P."/>
            <person name="Singh P.K."/>
            <person name="Kumar D."/>
            <person name="Kumar S."/>
            <person name="Singh R.K."/>
            <person name="Chaudhary B."/>
        </authorList>
    </citation>
    <scope>NUCLEOTIDE SEQUENCE [LARGE SCALE GENOMIC DNA]</scope>
    <source>
        <strain evidence="4 5">JAL-560-SIM</strain>
    </source>
</reference>
<dbReference type="InterPro" id="IPR038332">
    <property type="entry name" value="PPE_sf"/>
</dbReference>
<dbReference type="RefSeq" id="WP_149655088.1">
    <property type="nucleotide sequence ID" value="NZ_VTZN01000113.1"/>
</dbReference>
<evidence type="ECO:0000256" key="1">
    <source>
        <dbReference type="ARBA" id="ARBA00010652"/>
    </source>
</evidence>
<accession>A0A5B1BQ05</accession>
<evidence type="ECO:0000259" key="3">
    <source>
        <dbReference type="Pfam" id="PF12484"/>
    </source>
</evidence>